<protein>
    <submittedName>
        <fullName evidence="1">Uncharacterized protein</fullName>
    </submittedName>
</protein>
<sequence>MNVIVRETNHGKDLIYSHDNGFTRHVVQIYDGGYACYLNESRCFKRKTHEVMMTQCGIDPKEINPLPWNSDAYYRNCVI</sequence>
<reference evidence="1 2" key="1">
    <citation type="submission" date="2017-07" db="EMBL/GenBank/DDBJ databases">
        <title>In vitro design and evaluation of phage cocktails against multidrug-resistant Aeromonas salmonicida.</title>
        <authorList>
            <person name="Chen L."/>
            <person name="Yuan S."/>
            <person name="Ma Y."/>
        </authorList>
    </citation>
    <scope>NUCLEOTIDE SEQUENCE [LARGE SCALE GENOMIC DNA]</scope>
</reference>
<accession>A0A223LE77</accession>
<evidence type="ECO:0000313" key="2">
    <source>
        <dbReference type="Proteomes" id="UP000226092"/>
    </source>
</evidence>
<proteinExistence type="predicted"/>
<dbReference type="RefSeq" id="YP_009834554.1">
    <property type="nucleotide sequence ID" value="NC_048673.1"/>
</dbReference>
<dbReference type="Proteomes" id="UP000226092">
    <property type="component" value="Segment"/>
</dbReference>
<evidence type="ECO:0000313" key="1">
    <source>
        <dbReference type="EMBL" id="ASU00298.1"/>
    </source>
</evidence>
<keyword evidence="2" id="KW-1185">Reference proteome</keyword>
<dbReference type="EMBL" id="MF448340">
    <property type="protein sequence ID" value="ASU00298.1"/>
    <property type="molecule type" value="Genomic_DNA"/>
</dbReference>
<name>A0A223LE77_9CAUD</name>
<dbReference type="GeneID" id="55604621"/>
<organism evidence="1 2">
    <name type="scientific">Aeromonas phage AS-zj</name>
    <dbReference type="NCBI Taxonomy" id="2024208"/>
    <lineage>
        <taxon>Viruses</taxon>
        <taxon>Duplodnaviria</taxon>
        <taxon>Heunggongvirae</taxon>
        <taxon>Uroviricota</taxon>
        <taxon>Caudoviricetes</taxon>
        <taxon>Pantevenvirales</taxon>
        <taxon>Straboviridae</taxon>
        <taxon>Emmerichvirinae</taxon>
        <taxon>Ceceduovirus</taxon>
        <taxon>Ceceduovirus aszj</taxon>
    </lineage>
</organism>
<dbReference type="KEGG" id="vg:55604621"/>